<dbReference type="EMBL" id="ADBL01000196">
    <property type="status" value="NOT_ANNOTATED_CDS"/>
    <property type="molecule type" value="Genomic_DNA"/>
</dbReference>
<evidence type="ECO:0000256" key="1">
    <source>
        <dbReference type="SAM" id="MobiDB-lite"/>
    </source>
</evidence>
<keyword evidence="4" id="KW-1185">Reference proteome</keyword>
<reference evidence="2" key="3">
    <citation type="submission" date="2011-03" db="EMBL/GenBank/DDBJ databases">
        <title>Annotation of Magnaporthe poae ATCC 64411.</title>
        <authorList>
            <person name="Ma L.-J."/>
            <person name="Dead R."/>
            <person name="Young S.K."/>
            <person name="Zeng Q."/>
            <person name="Gargeya S."/>
            <person name="Fitzgerald M."/>
            <person name="Haas B."/>
            <person name="Abouelleil A."/>
            <person name="Alvarado L."/>
            <person name="Arachchi H.M."/>
            <person name="Berlin A."/>
            <person name="Brown A."/>
            <person name="Chapman S.B."/>
            <person name="Chen Z."/>
            <person name="Dunbar C."/>
            <person name="Freedman E."/>
            <person name="Gearin G."/>
            <person name="Gellesch M."/>
            <person name="Goldberg J."/>
            <person name="Griggs A."/>
            <person name="Gujja S."/>
            <person name="Heiman D."/>
            <person name="Howarth C."/>
            <person name="Larson L."/>
            <person name="Lui A."/>
            <person name="MacDonald P.J.P."/>
            <person name="Mehta T."/>
            <person name="Montmayeur A."/>
            <person name="Murphy C."/>
            <person name="Neiman D."/>
            <person name="Pearson M."/>
            <person name="Priest M."/>
            <person name="Roberts A."/>
            <person name="Saif S."/>
            <person name="Shea T."/>
            <person name="Shenoy N."/>
            <person name="Sisk P."/>
            <person name="Stolte C."/>
            <person name="Sykes S."/>
            <person name="Yandava C."/>
            <person name="Wortman J."/>
            <person name="Nusbaum C."/>
            <person name="Birren B."/>
        </authorList>
    </citation>
    <scope>NUCLEOTIDE SEQUENCE</scope>
    <source>
        <strain evidence="2">ATCC 64411</strain>
    </source>
</reference>
<evidence type="ECO:0000313" key="3">
    <source>
        <dbReference type="EnsemblFungi" id="MAPG_00831T0"/>
    </source>
</evidence>
<evidence type="ECO:0000313" key="4">
    <source>
        <dbReference type="Proteomes" id="UP000011715"/>
    </source>
</evidence>
<dbReference type="OrthoDB" id="5210863at2759"/>
<protein>
    <submittedName>
        <fullName evidence="2 3">Uncharacterized protein</fullName>
    </submittedName>
</protein>
<dbReference type="EnsemblFungi" id="MAPG_00831T0">
    <property type="protein sequence ID" value="MAPG_00831T0"/>
    <property type="gene ID" value="MAPG_00831"/>
</dbReference>
<dbReference type="AlphaFoldDB" id="A0A0C4DM31"/>
<evidence type="ECO:0000313" key="2">
    <source>
        <dbReference type="EMBL" id="KLU81750.1"/>
    </source>
</evidence>
<feature type="compositionally biased region" description="Basic and acidic residues" evidence="1">
    <location>
        <begin position="33"/>
        <end position="45"/>
    </location>
</feature>
<feature type="region of interest" description="Disordered" evidence="1">
    <location>
        <begin position="19"/>
        <end position="75"/>
    </location>
</feature>
<dbReference type="eggNOG" id="ENOG502RJZ9">
    <property type="taxonomic scope" value="Eukaryota"/>
</dbReference>
<accession>A0A0C4DM31</accession>
<name>A0A0C4DM31_MAGP6</name>
<reference evidence="3" key="5">
    <citation type="submission" date="2015-06" db="UniProtKB">
        <authorList>
            <consortium name="EnsemblFungi"/>
        </authorList>
    </citation>
    <scope>IDENTIFICATION</scope>
    <source>
        <strain evidence="3">ATCC 64411</strain>
    </source>
</reference>
<organism evidence="3 4">
    <name type="scientific">Magnaporthiopsis poae (strain ATCC 64411 / 73-15)</name>
    <name type="common">Kentucky bluegrass fungus</name>
    <name type="synonym">Magnaporthe poae</name>
    <dbReference type="NCBI Taxonomy" id="644358"/>
    <lineage>
        <taxon>Eukaryota</taxon>
        <taxon>Fungi</taxon>
        <taxon>Dikarya</taxon>
        <taxon>Ascomycota</taxon>
        <taxon>Pezizomycotina</taxon>
        <taxon>Sordariomycetes</taxon>
        <taxon>Sordariomycetidae</taxon>
        <taxon>Magnaporthales</taxon>
        <taxon>Magnaporthaceae</taxon>
        <taxon>Magnaporthiopsis</taxon>
    </lineage>
</organism>
<feature type="compositionally biased region" description="Polar residues" evidence="1">
    <location>
        <begin position="46"/>
        <end position="56"/>
    </location>
</feature>
<dbReference type="EMBL" id="GL876966">
    <property type="protein sequence ID" value="KLU81750.1"/>
    <property type="molecule type" value="Genomic_DNA"/>
</dbReference>
<dbReference type="VEuPathDB" id="FungiDB:MAPG_00831"/>
<dbReference type="Proteomes" id="UP000011715">
    <property type="component" value="Unassembled WGS sequence"/>
</dbReference>
<proteinExistence type="predicted"/>
<dbReference type="OMA" id="NIETIRC"/>
<sequence length="635" mass="69176">MCGLAVAQQSEAASSLGALVQAKGHRPSAIRNEASDWGRLQDRSPSKQTNKRQASTPDRVARKKKRAASMERERGAAGPAAVAGLGLEAMPSEILRLICACFSLSPYQTGDTFLPDRFADNRKTLRKLCLTSRSLHRAAVPFLYEVVIIHGPGQRLPKLDPKLPPLLLLLRSLLAAPHVRPALRHIACLVNLKGSRVSRRELEVIRDLWNSQCLGIAVPSLADARILQLAGLPTRTIYTPAGTGNTDAAVAETGPIPEDACLQGLPERIFAAILCLASNLDSVLFQMPRCSVIPSNIETIRCAVTSNIIDTALQDEVVGSSVLQHLTAVTVQPDMGSFLYFGWDDEHQDEDDEDEEDQETCRGVRLDACPGLFRAPNVTVVEGFKESGGWDALPRQTTDIRIGGLLKPTTLNTICDYPNLERLTVRPAAMDMVKAEVDDDEFNNALLKRASTLKYLDFQTMGNETLTSNYGPQRRLHCLPRLTKLEELKIELFALFGTSEEMGGGGAPLADLIPHSLRALTVLEQWTYGDAACLSGDEGEVEGGPQVAAYRRRLLEMLAGFAKDCASRTPRLAKFGFVGNAPPPTAYEDTLIAKAKGRDDVVMEDQGPSPAEFERLKALFAEAGVEMELEMLACP</sequence>
<reference evidence="3" key="4">
    <citation type="journal article" date="2015" name="G3 (Bethesda)">
        <title>Genome sequences of three phytopathogenic species of the Magnaporthaceae family of fungi.</title>
        <authorList>
            <person name="Okagaki L.H."/>
            <person name="Nunes C.C."/>
            <person name="Sailsbery J."/>
            <person name="Clay B."/>
            <person name="Brown D."/>
            <person name="John T."/>
            <person name="Oh Y."/>
            <person name="Young N."/>
            <person name="Fitzgerald M."/>
            <person name="Haas B.J."/>
            <person name="Zeng Q."/>
            <person name="Young S."/>
            <person name="Adiconis X."/>
            <person name="Fan L."/>
            <person name="Levin J.Z."/>
            <person name="Mitchell T.K."/>
            <person name="Okubara P.A."/>
            <person name="Farman M.L."/>
            <person name="Kohn L.M."/>
            <person name="Birren B."/>
            <person name="Ma L.-J."/>
            <person name="Dean R.A."/>
        </authorList>
    </citation>
    <scope>NUCLEOTIDE SEQUENCE</scope>
    <source>
        <strain evidence="3">ATCC 64411 / 73-15</strain>
    </source>
</reference>
<reference evidence="4" key="1">
    <citation type="submission" date="2010-05" db="EMBL/GenBank/DDBJ databases">
        <title>The genome sequence of Magnaporthe poae strain ATCC 64411.</title>
        <authorList>
            <person name="Ma L.-J."/>
            <person name="Dead R."/>
            <person name="Young S."/>
            <person name="Zeng Q."/>
            <person name="Koehrsen M."/>
            <person name="Alvarado L."/>
            <person name="Berlin A."/>
            <person name="Chapman S.B."/>
            <person name="Chen Z."/>
            <person name="Freedman E."/>
            <person name="Gellesch M."/>
            <person name="Goldberg J."/>
            <person name="Griggs A."/>
            <person name="Gujja S."/>
            <person name="Heilman E.R."/>
            <person name="Heiman D."/>
            <person name="Hepburn T."/>
            <person name="Howarth C."/>
            <person name="Jen D."/>
            <person name="Larson L."/>
            <person name="Mehta T."/>
            <person name="Neiman D."/>
            <person name="Pearson M."/>
            <person name="Roberts A."/>
            <person name="Saif S."/>
            <person name="Shea T."/>
            <person name="Shenoy N."/>
            <person name="Sisk P."/>
            <person name="Stolte C."/>
            <person name="Sykes S."/>
            <person name="Walk T."/>
            <person name="White J."/>
            <person name="Yandava C."/>
            <person name="Haas B."/>
            <person name="Nusbaum C."/>
            <person name="Birren B."/>
        </authorList>
    </citation>
    <scope>NUCLEOTIDE SEQUENCE [LARGE SCALE GENOMIC DNA]</scope>
    <source>
        <strain evidence="4">ATCC 64411 / 73-15</strain>
    </source>
</reference>
<reference evidence="2" key="2">
    <citation type="submission" date="2010-05" db="EMBL/GenBank/DDBJ databases">
        <title>The Genome Sequence of Magnaporthe poae strain ATCC 64411.</title>
        <authorList>
            <consortium name="The Broad Institute Genome Sequencing Platform"/>
            <consortium name="Broad Institute Genome Sequencing Center for Infectious Disease"/>
            <person name="Ma L.-J."/>
            <person name="Dead R."/>
            <person name="Young S."/>
            <person name="Zeng Q."/>
            <person name="Koehrsen M."/>
            <person name="Alvarado L."/>
            <person name="Berlin A."/>
            <person name="Chapman S.B."/>
            <person name="Chen Z."/>
            <person name="Freedman E."/>
            <person name="Gellesch M."/>
            <person name="Goldberg J."/>
            <person name="Griggs A."/>
            <person name="Gujja S."/>
            <person name="Heilman E.R."/>
            <person name="Heiman D."/>
            <person name="Hepburn T."/>
            <person name="Howarth C."/>
            <person name="Jen D."/>
            <person name="Larson L."/>
            <person name="Mehta T."/>
            <person name="Neiman D."/>
            <person name="Pearson M."/>
            <person name="Roberts A."/>
            <person name="Saif S."/>
            <person name="Shea T."/>
            <person name="Shenoy N."/>
            <person name="Sisk P."/>
            <person name="Stolte C."/>
            <person name="Sykes S."/>
            <person name="Walk T."/>
            <person name="White J."/>
            <person name="Yandava C."/>
            <person name="Haas B."/>
            <person name="Nusbaum C."/>
            <person name="Birren B."/>
        </authorList>
    </citation>
    <scope>NUCLEOTIDE SEQUENCE</scope>
    <source>
        <strain evidence="2">ATCC 64411</strain>
    </source>
</reference>
<gene>
    <name evidence="2" type="ORF">MAPG_00831</name>
</gene>